<dbReference type="EMBL" id="CAJJDM010000083">
    <property type="protein sequence ID" value="CAD8088129.1"/>
    <property type="molecule type" value="Genomic_DNA"/>
</dbReference>
<organism evidence="2 3">
    <name type="scientific">Paramecium primaurelia</name>
    <dbReference type="NCBI Taxonomy" id="5886"/>
    <lineage>
        <taxon>Eukaryota</taxon>
        <taxon>Sar</taxon>
        <taxon>Alveolata</taxon>
        <taxon>Ciliophora</taxon>
        <taxon>Intramacronucleata</taxon>
        <taxon>Oligohymenophorea</taxon>
        <taxon>Peniculida</taxon>
        <taxon>Parameciidae</taxon>
        <taxon>Paramecium</taxon>
    </lineage>
</organism>
<dbReference type="PANTHER" id="PTHR12277:SF81">
    <property type="entry name" value="PROTEIN ABHD13"/>
    <property type="match status" value="1"/>
</dbReference>
<dbReference type="PANTHER" id="PTHR12277">
    <property type="entry name" value="ALPHA/BETA HYDROLASE DOMAIN-CONTAINING PROTEIN"/>
    <property type="match status" value="1"/>
</dbReference>
<keyword evidence="1" id="KW-1133">Transmembrane helix</keyword>
<accession>A0A8S1NA42</accession>
<dbReference type="GO" id="GO:0008474">
    <property type="term" value="F:palmitoyl-(protein) hydrolase activity"/>
    <property type="evidence" value="ECO:0007669"/>
    <property type="project" value="TreeGrafter"/>
</dbReference>
<dbReference type="Proteomes" id="UP000688137">
    <property type="component" value="Unassembled WGS sequence"/>
</dbReference>
<name>A0A8S1NA42_PARPR</name>
<keyword evidence="1" id="KW-0472">Membrane</keyword>
<keyword evidence="1" id="KW-0812">Transmembrane</keyword>
<feature type="transmembrane region" description="Helical" evidence="1">
    <location>
        <begin position="5"/>
        <end position="22"/>
    </location>
</feature>
<reference evidence="2" key="1">
    <citation type="submission" date="2021-01" db="EMBL/GenBank/DDBJ databases">
        <authorList>
            <consortium name="Genoscope - CEA"/>
            <person name="William W."/>
        </authorList>
    </citation>
    <scope>NUCLEOTIDE SEQUENCE</scope>
</reference>
<evidence type="ECO:0000313" key="2">
    <source>
        <dbReference type="EMBL" id="CAD8088129.1"/>
    </source>
</evidence>
<dbReference type="GO" id="GO:0016020">
    <property type="term" value="C:membrane"/>
    <property type="evidence" value="ECO:0007669"/>
    <property type="project" value="TreeGrafter"/>
</dbReference>
<protein>
    <submittedName>
        <fullName evidence="2">Uncharacterized protein</fullName>
    </submittedName>
</protein>
<dbReference type="OMA" id="INLILWN"/>
<proteinExistence type="predicted"/>
<dbReference type="AlphaFoldDB" id="A0A8S1NA42"/>
<gene>
    <name evidence="2" type="ORF">PPRIM_AZ9-3.1.T0800101</name>
</gene>
<evidence type="ECO:0000256" key="1">
    <source>
        <dbReference type="SAM" id="Phobius"/>
    </source>
</evidence>
<sequence>MNINFLSSLIISLVVITLYYILDSIYCVIFILVFYFIIRFICRLMAFPGSYQLFYKYNFLLNLNEDKIYETRQQLKFFRYLDDHSSQYQFQKAKNFFLVQQKIYQQMEEQLNQQQLNYLNLLSNYIEVLESQQNQQIIKNETIKILQFLNAYMDQSAQIKYIMKPFKQQILFGTLEWCRLEILLLNPNASRHIIKYKNNLIDCIHIVNNQSNCPTVLFCNPNAGYYEYQYINCTWFKIYNKLQINLILWNYCKYGQSTGALTTENIIECGIFVAQYFQNKFQIKTLGIHGLSLGGMFASEIAQKLNLSFLIADRTFSSLGQIAAAMFNSSILRFLLNCIVNWDNPNYLSFYNFKGPKLIIQDAVDEIIPYIAQLQTSLVRQYFTNQTYSLYHSYFNKESKQYMDFFFKQILSENQTVSLSQSLQMFINFNEQQNNNQLSQENQHFYQESKKQLQLIEYSNNDIFKVMDSKPTPEKIALFFGSCFMFDQNSFQTIKSIIKRIQILLKQHYSNQQNLNNQLSNHVEVIIEHIYQIIKSFQQTQQVQELRKRKKQKQKQNIFGHLITINCGHNNNLNMLETKKFQDYFLSNFIV</sequence>
<evidence type="ECO:0000313" key="3">
    <source>
        <dbReference type="Proteomes" id="UP000688137"/>
    </source>
</evidence>
<comment type="caution">
    <text evidence="2">The sequence shown here is derived from an EMBL/GenBank/DDBJ whole genome shotgun (WGS) entry which is preliminary data.</text>
</comment>
<keyword evidence="3" id="KW-1185">Reference proteome</keyword>